<dbReference type="InterPro" id="IPR036513">
    <property type="entry name" value="STAS_dom_sf"/>
</dbReference>
<dbReference type="EMBL" id="JASJOT010000001">
    <property type="protein sequence ID" value="MDJ1491689.1"/>
    <property type="molecule type" value="Genomic_DNA"/>
</dbReference>
<dbReference type="InterPro" id="IPR002645">
    <property type="entry name" value="STAS_dom"/>
</dbReference>
<reference evidence="4 5" key="1">
    <citation type="submission" date="2023-05" db="EMBL/GenBank/DDBJ databases">
        <authorList>
            <person name="Zhang X."/>
        </authorList>
    </citation>
    <scope>NUCLEOTIDE SEQUENCE [LARGE SCALE GENOMIC DNA]</scope>
    <source>
        <strain evidence="4 5">DM2B3-1</strain>
    </source>
</reference>
<dbReference type="CDD" id="cd07043">
    <property type="entry name" value="STAS_anti-anti-sigma_factors"/>
    <property type="match status" value="1"/>
</dbReference>
<comment type="similarity">
    <text evidence="1 2">Belongs to the anti-sigma-factor antagonist family.</text>
</comment>
<protein>
    <recommendedName>
        <fullName evidence="2">Anti-sigma factor antagonist</fullName>
    </recommendedName>
</protein>
<dbReference type="PANTHER" id="PTHR33495">
    <property type="entry name" value="ANTI-SIGMA FACTOR ANTAGONIST TM_1081-RELATED-RELATED"/>
    <property type="match status" value="1"/>
</dbReference>
<dbReference type="Gene3D" id="3.30.750.24">
    <property type="entry name" value="STAS domain"/>
    <property type="match status" value="1"/>
</dbReference>
<feature type="domain" description="STAS" evidence="3">
    <location>
        <begin position="1"/>
        <end position="110"/>
    </location>
</feature>
<evidence type="ECO:0000313" key="5">
    <source>
        <dbReference type="Proteomes" id="UP001228581"/>
    </source>
</evidence>
<gene>
    <name evidence="4" type="ORF">QNI19_02025</name>
</gene>
<dbReference type="SUPFAM" id="SSF52091">
    <property type="entry name" value="SpoIIaa-like"/>
    <property type="match status" value="1"/>
</dbReference>
<dbReference type="RefSeq" id="WP_313991618.1">
    <property type="nucleotide sequence ID" value="NZ_JASJOR010000023.1"/>
</dbReference>
<organism evidence="4 5">
    <name type="scientific">Xanthocytophaga flava</name>
    <dbReference type="NCBI Taxonomy" id="3048013"/>
    <lineage>
        <taxon>Bacteria</taxon>
        <taxon>Pseudomonadati</taxon>
        <taxon>Bacteroidota</taxon>
        <taxon>Cytophagia</taxon>
        <taxon>Cytophagales</taxon>
        <taxon>Rhodocytophagaceae</taxon>
        <taxon>Xanthocytophaga</taxon>
    </lineage>
</organism>
<accession>A0ABT7CD96</accession>
<evidence type="ECO:0000256" key="1">
    <source>
        <dbReference type="ARBA" id="ARBA00009013"/>
    </source>
</evidence>
<dbReference type="PROSITE" id="PS50801">
    <property type="entry name" value="STAS"/>
    <property type="match status" value="1"/>
</dbReference>
<evidence type="ECO:0000259" key="3">
    <source>
        <dbReference type="PROSITE" id="PS50801"/>
    </source>
</evidence>
<sequence>MKINSLDKEDLTILVVDGELDASSSILLDESIESVVAQGKKKILIDGQSLNYISSAGLGVFMSHVQEFEEKGIQMILFGLNEKVLRVFQILGLDQLLSITASEDEAIQLLNASL</sequence>
<dbReference type="Proteomes" id="UP001228581">
    <property type="component" value="Unassembled WGS sequence"/>
</dbReference>
<dbReference type="NCBIfam" id="TIGR00377">
    <property type="entry name" value="ant_ant_sig"/>
    <property type="match status" value="1"/>
</dbReference>
<evidence type="ECO:0000256" key="2">
    <source>
        <dbReference type="RuleBase" id="RU003749"/>
    </source>
</evidence>
<keyword evidence="5" id="KW-1185">Reference proteome</keyword>
<evidence type="ECO:0000313" key="4">
    <source>
        <dbReference type="EMBL" id="MDJ1491689.1"/>
    </source>
</evidence>
<name>A0ABT7CD96_9BACT</name>
<proteinExistence type="inferred from homology"/>
<dbReference type="InterPro" id="IPR003658">
    <property type="entry name" value="Anti-sigma_ant"/>
</dbReference>
<dbReference type="Pfam" id="PF01740">
    <property type="entry name" value="STAS"/>
    <property type="match status" value="1"/>
</dbReference>
<comment type="caution">
    <text evidence="4">The sequence shown here is derived from an EMBL/GenBank/DDBJ whole genome shotgun (WGS) entry which is preliminary data.</text>
</comment>